<comment type="caution">
    <text evidence="1">The sequence shown here is derived from an EMBL/GenBank/DDBJ whole genome shotgun (WGS) entry which is preliminary data.</text>
</comment>
<dbReference type="AlphaFoldDB" id="A0A5B0QUS6"/>
<evidence type="ECO:0000313" key="1">
    <source>
        <dbReference type="EMBL" id="KAA1116683.1"/>
    </source>
</evidence>
<sequence length="73" mass="8297">MILIRPLVLLHKSQEEIEINSTPSVSVDSSFHDIPDVSSWVTQPTLPPSLRRDHLGPGDYFRAPSLNKLEQQY</sequence>
<accession>A0A5B0QUS6</accession>
<dbReference type="EMBL" id="VSWC01000003">
    <property type="protein sequence ID" value="KAA1116683.1"/>
    <property type="molecule type" value="Genomic_DNA"/>
</dbReference>
<gene>
    <name evidence="1" type="ORF">PGT21_022816</name>
</gene>
<organism evidence="1 2">
    <name type="scientific">Puccinia graminis f. sp. tritici</name>
    <dbReference type="NCBI Taxonomy" id="56615"/>
    <lineage>
        <taxon>Eukaryota</taxon>
        <taxon>Fungi</taxon>
        <taxon>Dikarya</taxon>
        <taxon>Basidiomycota</taxon>
        <taxon>Pucciniomycotina</taxon>
        <taxon>Pucciniomycetes</taxon>
        <taxon>Pucciniales</taxon>
        <taxon>Pucciniaceae</taxon>
        <taxon>Puccinia</taxon>
    </lineage>
</organism>
<reference evidence="1 2" key="1">
    <citation type="submission" date="2019-05" db="EMBL/GenBank/DDBJ databases">
        <title>Emergence of the Ug99 lineage of the wheat stem rust pathogen through somatic hybridization.</title>
        <authorList>
            <person name="Li F."/>
            <person name="Upadhyaya N.M."/>
            <person name="Sperschneider J."/>
            <person name="Matny O."/>
            <person name="Nguyen-Phuc H."/>
            <person name="Mago R."/>
            <person name="Raley C."/>
            <person name="Miller M.E."/>
            <person name="Silverstein K.A.T."/>
            <person name="Henningsen E."/>
            <person name="Hirsch C.D."/>
            <person name="Visser B."/>
            <person name="Pretorius Z.A."/>
            <person name="Steffenson B.J."/>
            <person name="Schwessinger B."/>
            <person name="Dodds P.N."/>
            <person name="Figueroa M."/>
        </authorList>
    </citation>
    <scope>NUCLEOTIDE SEQUENCE [LARGE SCALE GENOMIC DNA]</scope>
    <source>
        <strain evidence="1">21-0</strain>
    </source>
</reference>
<keyword evidence="2" id="KW-1185">Reference proteome</keyword>
<protein>
    <submittedName>
        <fullName evidence="1">Uncharacterized protein</fullName>
    </submittedName>
</protein>
<dbReference type="Proteomes" id="UP000324748">
    <property type="component" value="Unassembled WGS sequence"/>
</dbReference>
<name>A0A5B0QUS6_PUCGR</name>
<evidence type="ECO:0000313" key="2">
    <source>
        <dbReference type="Proteomes" id="UP000324748"/>
    </source>
</evidence>
<proteinExistence type="predicted"/>